<sequence>MTATRTAPRLSKSKLMACRQCPRRLWLEWHRPDLRDDTTATQAAFGQGHAVGQVARQLY</sequence>
<protein>
    <submittedName>
        <fullName evidence="1">Uncharacterized protein</fullName>
    </submittedName>
</protein>
<gene>
    <name evidence="1" type="ORF">B2A_09137</name>
</gene>
<organism evidence="1">
    <name type="scientific">mine drainage metagenome</name>
    <dbReference type="NCBI Taxonomy" id="410659"/>
    <lineage>
        <taxon>unclassified sequences</taxon>
        <taxon>metagenomes</taxon>
        <taxon>ecological metagenomes</taxon>
    </lineage>
</organism>
<dbReference type="AlphaFoldDB" id="T1AYT2"/>
<reference evidence="1" key="1">
    <citation type="submission" date="2013-08" db="EMBL/GenBank/DDBJ databases">
        <authorList>
            <person name="Mendez C."/>
            <person name="Richter M."/>
            <person name="Ferrer M."/>
            <person name="Sanchez J."/>
        </authorList>
    </citation>
    <scope>NUCLEOTIDE SEQUENCE</scope>
</reference>
<name>T1AYT2_9ZZZZ</name>
<proteinExistence type="predicted"/>
<comment type="caution">
    <text evidence="1">The sequence shown here is derived from an EMBL/GenBank/DDBJ whole genome shotgun (WGS) entry which is preliminary data.</text>
</comment>
<reference evidence="1" key="2">
    <citation type="journal article" date="2014" name="ISME J.">
        <title>Microbial stratification in low pH oxic and suboxic macroscopic growths along an acid mine drainage.</title>
        <authorList>
            <person name="Mendez-Garcia C."/>
            <person name="Mesa V."/>
            <person name="Sprenger R.R."/>
            <person name="Richter M."/>
            <person name="Diez M.S."/>
            <person name="Solano J."/>
            <person name="Bargiela R."/>
            <person name="Golyshina O.V."/>
            <person name="Manteca A."/>
            <person name="Ramos J.L."/>
            <person name="Gallego J.R."/>
            <person name="Llorente I."/>
            <person name="Martins Dos Santos V.A."/>
            <person name="Jensen O.N."/>
            <person name="Pelaez A.I."/>
            <person name="Sanchez J."/>
            <person name="Ferrer M."/>
        </authorList>
    </citation>
    <scope>NUCLEOTIDE SEQUENCE</scope>
</reference>
<dbReference type="EMBL" id="AUZZ01006600">
    <property type="protein sequence ID" value="EQD45804.1"/>
    <property type="molecule type" value="Genomic_DNA"/>
</dbReference>
<evidence type="ECO:0000313" key="1">
    <source>
        <dbReference type="EMBL" id="EQD45804.1"/>
    </source>
</evidence>
<accession>T1AYT2</accession>
<feature type="non-terminal residue" evidence="1">
    <location>
        <position position="59"/>
    </location>
</feature>